<dbReference type="SUPFAM" id="SSF52317">
    <property type="entry name" value="Class I glutamine amidotransferase-like"/>
    <property type="match status" value="1"/>
</dbReference>
<dbReference type="GO" id="GO:0006355">
    <property type="term" value="P:regulation of DNA-templated transcription"/>
    <property type="evidence" value="ECO:0007669"/>
    <property type="project" value="TreeGrafter"/>
</dbReference>
<dbReference type="GO" id="GO:0016740">
    <property type="term" value="F:transferase activity"/>
    <property type="evidence" value="ECO:0007669"/>
    <property type="project" value="UniProtKB-KW"/>
</dbReference>
<name>A0A423Q179_9GAMM</name>
<dbReference type="Gene3D" id="3.40.50.880">
    <property type="match status" value="1"/>
</dbReference>
<dbReference type="InterPro" id="IPR052158">
    <property type="entry name" value="INH-QAR"/>
</dbReference>
<accession>A0A423Q179</accession>
<protein>
    <submittedName>
        <fullName evidence="2">Glutamine amidotransferase</fullName>
    </submittedName>
</protein>
<keyword evidence="2" id="KW-0808">Transferase</keyword>
<dbReference type="Pfam" id="PF01965">
    <property type="entry name" value="DJ-1_PfpI"/>
    <property type="match status" value="1"/>
</dbReference>
<dbReference type="CDD" id="cd03139">
    <property type="entry name" value="GATase1_PfpI_2"/>
    <property type="match status" value="1"/>
</dbReference>
<sequence length="193" mass="20812">MQVGIYIYDGAEVLDFSGPYEVFTTACRVGGVNLDPRLLAARPDVITARGGFRVLPDEVLGAHAPLDVLIVAGGEHEPQLSSPDALSALRAAAEPARIVASVCTGAFLLAGAGLLDGRRVTTHWEDQSALAARFPELTVERDRRWVRDGRYVSSGGISAGIDMSLYLVSELADRALARRTALQMEYRWLEASD</sequence>
<dbReference type="PANTHER" id="PTHR43130">
    <property type="entry name" value="ARAC-FAMILY TRANSCRIPTIONAL REGULATOR"/>
    <property type="match status" value="1"/>
</dbReference>
<dbReference type="PANTHER" id="PTHR43130:SF14">
    <property type="entry name" value="DJ-1_PFPI DOMAIN-CONTAINING PROTEIN"/>
    <property type="match status" value="1"/>
</dbReference>
<evidence type="ECO:0000313" key="2">
    <source>
        <dbReference type="EMBL" id="ROO32265.1"/>
    </source>
</evidence>
<organism evidence="2 3">
    <name type="scientific">Salinisphaera orenii YIM 95161</name>
    <dbReference type="NCBI Taxonomy" id="1051139"/>
    <lineage>
        <taxon>Bacteria</taxon>
        <taxon>Pseudomonadati</taxon>
        <taxon>Pseudomonadota</taxon>
        <taxon>Gammaproteobacteria</taxon>
        <taxon>Salinisphaerales</taxon>
        <taxon>Salinisphaeraceae</taxon>
        <taxon>Salinisphaera</taxon>
    </lineage>
</organism>
<proteinExistence type="predicted"/>
<dbReference type="RefSeq" id="WP_221177854.1">
    <property type="nucleotide sequence ID" value="NZ_AYKF01000067.1"/>
</dbReference>
<evidence type="ECO:0000259" key="1">
    <source>
        <dbReference type="Pfam" id="PF01965"/>
    </source>
</evidence>
<feature type="domain" description="DJ-1/PfpI" evidence="1">
    <location>
        <begin position="2"/>
        <end position="169"/>
    </location>
</feature>
<dbReference type="InterPro" id="IPR029062">
    <property type="entry name" value="Class_I_gatase-like"/>
</dbReference>
<dbReference type="InterPro" id="IPR002818">
    <property type="entry name" value="DJ-1/PfpI"/>
</dbReference>
<dbReference type="Proteomes" id="UP000285123">
    <property type="component" value="Unassembled WGS sequence"/>
</dbReference>
<evidence type="ECO:0000313" key="3">
    <source>
        <dbReference type="Proteomes" id="UP000285123"/>
    </source>
</evidence>
<reference evidence="2 3" key="1">
    <citation type="submission" date="2013-10" db="EMBL/GenBank/DDBJ databases">
        <title>Salinisphaera halophila YIM 95161 Genome Sequencing.</title>
        <authorList>
            <person name="Lai Q."/>
            <person name="Li C."/>
            <person name="Shao Z."/>
        </authorList>
    </citation>
    <scope>NUCLEOTIDE SEQUENCE [LARGE SCALE GENOMIC DNA]</scope>
    <source>
        <strain evidence="2 3">YIM 95161</strain>
    </source>
</reference>
<keyword evidence="2" id="KW-0315">Glutamine amidotransferase</keyword>
<gene>
    <name evidence="2" type="ORF">SAHL_05850</name>
</gene>
<dbReference type="EMBL" id="AYKF01000067">
    <property type="protein sequence ID" value="ROO32265.1"/>
    <property type="molecule type" value="Genomic_DNA"/>
</dbReference>
<comment type="caution">
    <text evidence="2">The sequence shown here is derived from an EMBL/GenBank/DDBJ whole genome shotgun (WGS) entry which is preliminary data.</text>
</comment>
<dbReference type="AlphaFoldDB" id="A0A423Q179"/>